<keyword evidence="4" id="KW-1185">Reference proteome</keyword>
<name>A0A7D3Y4U4_9BACT</name>
<keyword evidence="3" id="KW-0378">Hydrolase</keyword>
<dbReference type="KEGG" id="ttz:FHG85_08020"/>
<dbReference type="InterPro" id="IPR007484">
    <property type="entry name" value="Peptidase_M28"/>
</dbReference>
<evidence type="ECO:0000256" key="1">
    <source>
        <dbReference type="SAM" id="SignalP"/>
    </source>
</evidence>
<dbReference type="InterPro" id="IPR036034">
    <property type="entry name" value="PDZ_sf"/>
</dbReference>
<dbReference type="PANTHER" id="PTHR12147:SF26">
    <property type="entry name" value="PEPTIDASE M28 DOMAIN-CONTAINING PROTEIN"/>
    <property type="match status" value="1"/>
</dbReference>
<dbReference type="Pfam" id="PF04389">
    <property type="entry name" value="Peptidase_M28"/>
    <property type="match status" value="1"/>
</dbReference>
<dbReference type="SUPFAM" id="SSF50156">
    <property type="entry name" value="PDZ domain-like"/>
    <property type="match status" value="1"/>
</dbReference>
<dbReference type="Gene3D" id="3.40.630.10">
    <property type="entry name" value="Zn peptidases"/>
    <property type="match status" value="2"/>
</dbReference>
<evidence type="ECO:0000259" key="2">
    <source>
        <dbReference type="SMART" id="SM00228"/>
    </source>
</evidence>
<dbReference type="InterPro" id="IPR018247">
    <property type="entry name" value="EF_Hand_1_Ca_BS"/>
</dbReference>
<dbReference type="RefSeq" id="WP_173074735.1">
    <property type="nucleotide sequence ID" value="NZ_CP041345.1"/>
</dbReference>
<dbReference type="AlphaFoldDB" id="A0A7D3Y4U4"/>
<dbReference type="InterPro" id="IPR045175">
    <property type="entry name" value="M28_fam"/>
</dbReference>
<feature type="chain" id="PRO_5029676270" evidence="1">
    <location>
        <begin position="19"/>
        <end position="571"/>
    </location>
</feature>
<feature type="domain" description="PDZ" evidence="2">
    <location>
        <begin position="489"/>
        <end position="562"/>
    </location>
</feature>
<keyword evidence="1" id="KW-0732">Signal</keyword>
<dbReference type="Proteomes" id="UP000500961">
    <property type="component" value="Chromosome"/>
</dbReference>
<dbReference type="Gene3D" id="2.30.42.10">
    <property type="match status" value="1"/>
</dbReference>
<proteinExistence type="predicted"/>
<reference evidence="3 4" key="1">
    <citation type="submission" date="2019-07" db="EMBL/GenBank/DDBJ databases">
        <title>Thalassofilum flectens gen. nov., sp. nov., a novel moderate thermophilic anaerobe from a shallow sea hot spring in Kunashir Island (Russia), representing a new family in the order Bacteroidales, and proposal of Thalassofilacea fam. nov.</title>
        <authorList>
            <person name="Kochetkova T.V."/>
            <person name="Podosokorskaya O.A."/>
            <person name="Novikov A."/>
            <person name="Elcheninov A.G."/>
            <person name="Toshchakov S.V."/>
            <person name="Kublanov I.V."/>
        </authorList>
    </citation>
    <scope>NUCLEOTIDE SEQUENCE [LARGE SCALE GENOMIC DNA]</scope>
    <source>
        <strain evidence="3 4">38-H</strain>
    </source>
</reference>
<evidence type="ECO:0000313" key="4">
    <source>
        <dbReference type="Proteomes" id="UP000500961"/>
    </source>
</evidence>
<feature type="signal peptide" evidence="1">
    <location>
        <begin position="1"/>
        <end position="18"/>
    </location>
</feature>
<dbReference type="SUPFAM" id="SSF53187">
    <property type="entry name" value="Zn-dependent exopeptidases"/>
    <property type="match status" value="1"/>
</dbReference>
<dbReference type="GO" id="GO:0008235">
    <property type="term" value="F:metalloexopeptidase activity"/>
    <property type="evidence" value="ECO:0007669"/>
    <property type="project" value="InterPro"/>
</dbReference>
<organism evidence="3 4">
    <name type="scientific">Tenuifilum thalassicum</name>
    <dbReference type="NCBI Taxonomy" id="2590900"/>
    <lineage>
        <taxon>Bacteria</taxon>
        <taxon>Pseudomonadati</taxon>
        <taxon>Bacteroidota</taxon>
        <taxon>Bacteroidia</taxon>
        <taxon>Bacteroidales</taxon>
        <taxon>Tenuifilaceae</taxon>
        <taxon>Tenuifilum</taxon>
    </lineage>
</organism>
<dbReference type="EMBL" id="CP041345">
    <property type="protein sequence ID" value="QKG80209.1"/>
    <property type="molecule type" value="Genomic_DNA"/>
</dbReference>
<gene>
    <name evidence="3" type="ORF">FHG85_08020</name>
</gene>
<dbReference type="InterPro" id="IPR001478">
    <property type="entry name" value="PDZ"/>
</dbReference>
<sequence length="571" mass="63698">MYRNFLLLLIFVSTIADAQIKRNVEITSDELLYHVSFLASDSLKGRLPGTVYDKIAAKYIRDEFKKYGLKQLGDKGYQFFSFRRYNPLFAKQAHLDINGEPLSFGNDFTIEIKDGPYSLCSNGVFVGFGDTESYYSKIDLKKKWAVIYYETNTHSYQYLNWKPINMAVKNGAAGIMLVSKDTLSDYLFVQEDSLPEIPIFIIKPNASKKLLAGIHVVFDSIPNLLKSNRLTSQELGIKICGKSGKVYNNIVTQNVIGMIQSSNPDYRNEYIVVGAHYDHLGLGEYGGSRAPALNEIHNGADDNASGVVSMLEIAQKLAKERKKLKRNVIFIAFGAEEQGLIGSNRFVESGIIPIENIKAMVNLDMVGRLRNNTLEVHGDKSSLEADSILNLINSDSLLNLRLVPEGSGPSDHATFYAKKIPVFFIHTGLHPDYHSPKDDVEFLNINGMEKVSKYTYRLVHKLATMDKPLTFRKSSSRALSSRRAPKIKVKFGIMPDVSGSGDEGLKVLGVTDEKPAAKAGIETGDFIIAINEKPIQNIYDYTDALSKLNPGEKVKVKIKRADNIIELTVEL</sequence>
<dbReference type="PROSITE" id="PS00018">
    <property type="entry name" value="EF_HAND_1"/>
    <property type="match status" value="1"/>
</dbReference>
<protein>
    <submittedName>
        <fullName evidence="3">M20/M25/M40 family metallo-hydrolase</fullName>
    </submittedName>
</protein>
<accession>A0A7D3Y4U4</accession>
<dbReference type="SMART" id="SM00228">
    <property type="entry name" value="PDZ"/>
    <property type="match status" value="1"/>
</dbReference>
<dbReference type="GO" id="GO:0006508">
    <property type="term" value="P:proteolysis"/>
    <property type="evidence" value="ECO:0007669"/>
    <property type="project" value="InterPro"/>
</dbReference>
<dbReference type="PANTHER" id="PTHR12147">
    <property type="entry name" value="METALLOPEPTIDASE M28 FAMILY MEMBER"/>
    <property type="match status" value="1"/>
</dbReference>
<evidence type="ECO:0000313" key="3">
    <source>
        <dbReference type="EMBL" id="QKG80209.1"/>
    </source>
</evidence>
<dbReference type="Pfam" id="PF13180">
    <property type="entry name" value="PDZ_2"/>
    <property type="match status" value="1"/>
</dbReference>